<keyword evidence="2" id="KW-1185">Reference proteome</keyword>
<comment type="caution">
    <text evidence="1">The sequence shown here is derived from an EMBL/GenBank/DDBJ whole genome shotgun (WGS) entry which is preliminary data.</text>
</comment>
<gene>
    <name evidence="1" type="ORF">DSO57_1029784</name>
</gene>
<accession>A0ACC2TMZ9</accession>
<sequence>MAPSKGHNELPNRGKKDTTIGLMSLMSTLATNQNPTHEENMSQRATLKNIAPEQKGCATLLGDPANKCPSWPVPFFCLKTQENIPLSRPQVIQQITQTSKMYVNRLSIQTELKIRKSILAIKQSPAATAQVSATTQPACVRPPPRRCQPVATHPPILPIPASHPFIQLLPAHLHQLATPSTLPGEITKFGNQKK</sequence>
<organism evidence="1 2">
    <name type="scientific">Entomophthora muscae</name>
    <dbReference type="NCBI Taxonomy" id="34485"/>
    <lineage>
        <taxon>Eukaryota</taxon>
        <taxon>Fungi</taxon>
        <taxon>Fungi incertae sedis</taxon>
        <taxon>Zoopagomycota</taxon>
        <taxon>Entomophthoromycotina</taxon>
        <taxon>Entomophthoromycetes</taxon>
        <taxon>Entomophthorales</taxon>
        <taxon>Entomophthoraceae</taxon>
        <taxon>Entomophthora</taxon>
    </lineage>
</organism>
<evidence type="ECO:0000313" key="2">
    <source>
        <dbReference type="Proteomes" id="UP001165960"/>
    </source>
</evidence>
<dbReference type="EMBL" id="QTSX02002329">
    <property type="protein sequence ID" value="KAJ9076058.1"/>
    <property type="molecule type" value="Genomic_DNA"/>
</dbReference>
<proteinExistence type="predicted"/>
<protein>
    <submittedName>
        <fullName evidence="1">Uncharacterized protein</fullName>
    </submittedName>
</protein>
<evidence type="ECO:0000313" key="1">
    <source>
        <dbReference type="EMBL" id="KAJ9076058.1"/>
    </source>
</evidence>
<dbReference type="Proteomes" id="UP001165960">
    <property type="component" value="Unassembled WGS sequence"/>
</dbReference>
<reference evidence="1" key="1">
    <citation type="submission" date="2022-04" db="EMBL/GenBank/DDBJ databases">
        <title>Genome of the entomopathogenic fungus Entomophthora muscae.</title>
        <authorList>
            <person name="Elya C."/>
            <person name="Lovett B.R."/>
            <person name="Lee E."/>
            <person name="Macias A.M."/>
            <person name="Hajek A.E."/>
            <person name="De Bivort B.L."/>
            <person name="Kasson M.T."/>
            <person name="De Fine Licht H.H."/>
            <person name="Stajich J.E."/>
        </authorList>
    </citation>
    <scope>NUCLEOTIDE SEQUENCE</scope>
    <source>
        <strain evidence="1">Berkeley</strain>
    </source>
</reference>
<name>A0ACC2TMZ9_9FUNG</name>